<keyword evidence="3" id="KW-1185">Reference proteome</keyword>
<name>A0AAD5YIM8_9APHY</name>
<feature type="region of interest" description="Disordered" evidence="1">
    <location>
        <begin position="65"/>
        <end position="108"/>
    </location>
</feature>
<organism evidence="2 3">
    <name type="scientific">Meripilus lineatus</name>
    <dbReference type="NCBI Taxonomy" id="2056292"/>
    <lineage>
        <taxon>Eukaryota</taxon>
        <taxon>Fungi</taxon>
        <taxon>Dikarya</taxon>
        <taxon>Basidiomycota</taxon>
        <taxon>Agaricomycotina</taxon>
        <taxon>Agaricomycetes</taxon>
        <taxon>Polyporales</taxon>
        <taxon>Meripilaceae</taxon>
        <taxon>Meripilus</taxon>
    </lineage>
</organism>
<evidence type="ECO:0000313" key="3">
    <source>
        <dbReference type="Proteomes" id="UP001212997"/>
    </source>
</evidence>
<sequence>MVELLKDQGVEGHRYDRRERDMDGRRWAPGLRSRSGKASRPRLRRGVARTDVDKGRPLCFFNSRCGPSDVAAGYKEEDDEDQGERTKSGGALSFPRVPREGKDDGGVPNCPCPGADLYVVLGISTSFGFNLSRVRETNMRLKSKRNS</sequence>
<dbReference type="EMBL" id="JANAWD010000022">
    <property type="protein sequence ID" value="KAJ3490777.1"/>
    <property type="molecule type" value="Genomic_DNA"/>
</dbReference>
<reference evidence="2" key="1">
    <citation type="submission" date="2022-07" db="EMBL/GenBank/DDBJ databases">
        <title>Genome Sequence of Physisporinus lineatus.</title>
        <authorList>
            <person name="Buettner E."/>
        </authorList>
    </citation>
    <scope>NUCLEOTIDE SEQUENCE</scope>
    <source>
        <strain evidence="2">VT162</strain>
    </source>
</reference>
<evidence type="ECO:0000256" key="1">
    <source>
        <dbReference type="SAM" id="MobiDB-lite"/>
    </source>
</evidence>
<protein>
    <submittedName>
        <fullName evidence="2">Uncharacterized protein</fullName>
    </submittedName>
</protein>
<accession>A0AAD5YIM8</accession>
<comment type="caution">
    <text evidence="2">The sequence shown here is derived from an EMBL/GenBank/DDBJ whole genome shotgun (WGS) entry which is preliminary data.</text>
</comment>
<evidence type="ECO:0000313" key="2">
    <source>
        <dbReference type="EMBL" id="KAJ3490777.1"/>
    </source>
</evidence>
<proteinExistence type="predicted"/>
<feature type="region of interest" description="Disordered" evidence="1">
    <location>
        <begin position="1"/>
        <end position="49"/>
    </location>
</feature>
<dbReference type="Proteomes" id="UP001212997">
    <property type="component" value="Unassembled WGS sequence"/>
</dbReference>
<dbReference type="AlphaFoldDB" id="A0AAD5YIM8"/>
<feature type="compositionally biased region" description="Basic and acidic residues" evidence="1">
    <location>
        <begin position="1"/>
        <end position="26"/>
    </location>
</feature>
<gene>
    <name evidence="2" type="ORF">NLI96_g1175</name>
</gene>
<feature type="compositionally biased region" description="Basic residues" evidence="1">
    <location>
        <begin position="34"/>
        <end position="47"/>
    </location>
</feature>